<gene>
    <name evidence="9" type="ORF">VPFG_00333</name>
</gene>
<dbReference type="SUPFAM" id="SSF102114">
    <property type="entry name" value="Radical SAM enzymes"/>
    <property type="match status" value="1"/>
</dbReference>
<reference evidence="9 10" key="1">
    <citation type="journal article" date="2014" name="Genome Biol. Evol.">
        <title>Composite Conserved Promoter-Terminator Motifs (PeSLs) that Mediate Modular Shuffling in the Diverse T4-Like Myoviruses.</title>
        <authorList>
            <person name="Comeau A.M."/>
            <person name="Arbiol C."/>
            <person name="Krisch H.M."/>
        </authorList>
    </citation>
    <scope>NUCLEOTIDE SEQUENCE [LARGE SCALE GENOMIC DNA]</scope>
</reference>
<evidence type="ECO:0000256" key="3">
    <source>
        <dbReference type="ARBA" id="ARBA00022723"/>
    </source>
</evidence>
<dbReference type="Proteomes" id="UP000201461">
    <property type="component" value="Segment"/>
</dbReference>
<keyword evidence="4" id="KW-0460">Magnesium</keyword>
<dbReference type="InterPro" id="IPR007197">
    <property type="entry name" value="rSAM"/>
</dbReference>
<dbReference type="KEGG" id="vg:15926786"/>
<dbReference type="PROSITE" id="PS51918">
    <property type="entry name" value="RADICAL_SAM"/>
    <property type="match status" value="1"/>
</dbReference>
<dbReference type="HAMAP" id="MF_00917">
    <property type="entry name" value="QueE"/>
    <property type="match status" value="1"/>
</dbReference>
<protein>
    <submittedName>
        <fullName evidence="9">Radical SAM domain protein</fullName>
    </submittedName>
</protein>
<evidence type="ECO:0000313" key="10">
    <source>
        <dbReference type="Proteomes" id="UP000201461"/>
    </source>
</evidence>
<dbReference type="OrthoDB" id="5981at10239"/>
<dbReference type="GeneID" id="15926786"/>
<keyword evidence="10" id="KW-1185">Reference proteome</keyword>
<evidence type="ECO:0000256" key="7">
    <source>
        <dbReference type="ARBA" id="ARBA00023239"/>
    </source>
</evidence>
<keyword evidence="6" id="KW-0411">Iron-sulfur</keyword>
<evidence type="ECO:0000256" key="1">
    <source>
        <dbReference type="ARBA" id="ARBA00022485"/>
    </source>
</evidence>
<evidence type="ECO:0000256" key="2">
    <source>
        <dbReference type="ARBA" id="ARBA00022691"/>
    </source>
</evidence>
<dbReference type="InterPro" id="IPR024924">
    <property type="entry name" value="7-CO-7-deazaguanine_synth-like"/>
</dbReference>
<evidence type="ECO:0000256" key="6">
    <source>
        <dbReference type="ARBA" id="ARBA00023014"/>
    </source>
</evidence>
<dbReference type="GO" id="GO:0046872">
    <property type="term" value="F:metal ion binding"/>
    <property type="evidence" value="ECO:0007669"/>
    <property type="project" value="UniProtKB-KW"/>
</dbReference>
<dbReference type="PANTHER" id="PTHR42836:SF1">
    <property type="entry name" value="7-CARBOXY-7-DEAZAGUANINE SYNTHASE"/>
    <property type="match status" value="1"/>
</dbReference>
<dbReference type="EMBL" id="HQ317393">
    <property type="protein sequence ID" value="AGN30330.1"/>
    <property type="molecule type" value="Genomic_DNA"/>
</dbReference>
<name>R9TIW8_9CAUD</name>
<organism evidence="9 10">
    <name type="scientific">Vibrio phage nt-1</name>
    <dbReference type="NCBI Taxonomy" id="115992"/>
    <lineage>
        <taxon>Viruses</taxon>
        <taxon>Duplodnaviria</taxon>
        <taxon>Heunggongvirae</taxon>
        <taxon>Uroviricota</taxon>
        <taxon>Caudoviricetes</taxon>
        <taxon>Pantevenvirales</taxon>
        <taxon>Straboviridae</taxon>
        <taxon>Mylasvirus</taxon>
        <taxon>Mylasvirus persius</taxon>
    </lineage>
</organism>
<keyword evidence="1" id="KW-0004">4Fe-4S</keyword>
<sequence length="291" mass="33181">MQVKWTEMFYSVQGEGKYTGQASLFFRFWGCNLECHGFGQEDPTNKDTWVLDFKDYDPKANNVTSVEELPVWTRGCDSSYTWAKKYAHLASKSEASDVCEAMLDKLPNRVWGDIHWVITGGEPLMNQQQIIDMMKYFVSINNYPKNITIETNGTKTLNSEFTDVWSIIQEELDVTLSFSVSAKLFNVTGEVHEKAIKPDAVESYARQGEVWLKPVVVDTEECWDELDEVIAKFKAKRLLHDVPVYIMPCGATQEEQEQDGYMASIAEKALARGYNVSVRVHVWIWGNAVGT</sequence>
<dbReference type="InterPro" id="IPR013785">
    <property type="entry name" value="Aldolase_TIM"/>
</dbReference>
<keyword evidence="3" id="KW-0479">Metal-binding</keyword>
<keyword evidence="2" id="KW-0949">S-adenosyl-L-methionine</keyword>
<accession>R9TIW8</accession>
<evidence type="ECO:0000256" key="5">
    <source>
        <dbReference type="ARBA" id="ARBA00023004"/>
    </source>
</evidence>
<feature type="domain" description="Radical SAM core" evidence="8">
    <location>
        <begin position="55"/>
        <end position="287"/>
    </location>
</feature>
<dbReference type="PANTHER" id="PTHR42836">
    <property type="entry name" value="7-CARBOXY-7-DEAZAGUANINE SYNTHASE"/>
    <property type="match status" value="1"/>
</dbReference>
<evidence type="ECO:0000313" key="9">
    <source>
        <dbReference type="EMBL" id="AGN30330.1"/>
    </source>
</evidence>
<dbReference type="RefSeq" id="YP_008125479.1">
    <property type="nucleotide sequence ID" value="NC_021529.2"/>
</dbReference>
<dbReference type="GO" id="GO:0051539">
    <property type="term" value="F:4 iron, 4 sulfur cluster binding"/>
    <property type="evidence" value="ECO:0007669"/>
    <property type="project" value="UniProtKB-KW"/>
</dbReference>
<keyword evidence="5" id="KW-0408">Iron</keyword>
<dbReference type="Pfam" id="PF13353">
    <property type="entry name" value="Fer4_12"/>
    <property type="match status" value="1"/>
</dbReference>
<keyword evidence="7" id="KW-0456">Lyase</keyword>
<evidence type="ECO:0000256" key="4">
    <source>
        <dbReference type="ARBA" id="ARBA00022842"/>
    </source>
</evidence>
<dbReference type="InterPro" id="IPR058240">
    <property type="entry name" value="rSAM_sf"/>
</dbReference>
<dbReference type="GO" id="GO:0016829">
    <property type="term" value="F:lyase activity"/>
    <property type="evidence" value="ECO:0007669"/>
    <property type="project" value="UniProtKB-KW"/>
</dbReference>
<dbReference type="Gene3D" id="3.20.20.70">
    <property type="entry name" value="Aldolase class I"/>
    <property type="match status" value="1"/>
</dbReference>
<proteinExistence type="inferred from homology"/>
<evidence type="ECO:0000259" key="8">
    <source>
        <dbReference type="PROSITE" id="PS51918"/>
    </source>
</evidence>